<keyword evidence="2" id="KW-0812">Transmembrane</keyword>
<gene>
    <name evidence="3" type="ORF">RVR_7241</name>
</gene>
<reference evidence="3 4" key="4">
    <citation type="journal article" date="2020" name="Sci. Rep.">
        <title>beta-carboline chemical signals induce reveromycin production through a LuxR family regulator in Streptomyces sp. SN-593.</title>
        <authorList>
            <person name="Panthee S."/>
            <person name="Kito N."/>
            <person name="Hayashi T."/>
            <person name="Shimizu T."/>
            <person name="Ishikawa J."/>
            <person name="Hamamoto H."/>
            <person name="Osada H."/>
            <person name="Takahashi S."/>
        </authorList>
    </citation>
    <scope>NUCLEOTIDE SEQUENCE [LARGE SCALE GENOMIC DNA]</scope>
    <source>
        <strain evidence="3 4">SN-593</strain>
    </source>
</reference>
<feature type="transmembrane region" description="Helical" evidence="2">
    <location>
        <begin position="85"/>
        <end position="104"/>
    </location>
</feature>
<keyword evidence="2" id="KW-1133">Transmembrane helix</keyword>
<name>A0A7U3UWW6_9ACTN</name>
<evidence type="ECO:0000313" key="3">
    <source>
        <dbReference type="EMBL" id="BBB00257.1"/>
    </source>
</evidence>
<feature type="transmembrane region" description="Helical" evidence="2">
    <location>
        <begin position="28"/>
        <end position="46"/>
    </location>
</feature>
<accession>A0A7U3UWW6</accession>
<dbReference type="Pfam" id="PF19609">
    <property type="entry name" value="DUF6114"/>
    <property type="match status" value="1"/>
</dbReference>
<feature type="transmembrane region" description="Helical" evidence="2">
    <location>
        <begin position="58"/>
        <end position="78"/>
    </location>
</feature>
<reference evidence="3 4" key="3">
    <citation type="journal article" date="2011" name="Nat. Chem. Biol.">
        <title>Reveromycin A biosynthesis uses RevG and RevJ for stereospecific spiroacetal formation.</title>
        <authorList>
            <person name="Takahashi S."/>
            <person name="Toyoda A."/>
            <person name="Sekiyama Y."/>
            <person name="Takagi H."/>
            <person name="Nogawa T."/>
            <person name="Uramoto M."/>
            <person name="Suzuki R."/>
            <person name="Koshino H."/>
            <person name="Kumano T."/>
            <person name="Panthee S."/>
            <person name="Dairi T."/>
            <person name="Ishikawa J."/>
            <person name="Ikeda H."/>
            <person name="Sakaki Y."/>
            <person name="Osada H."/>
        </authorList>
    </citation>
    <scope>NUCLEOTIDE SEQUENCE [LARGE SCALE GENOMIC DNA]</scope>
    <source>
        <strain evidence="3 4">SN-593</strain>
    </source>
</reference>
<dbReference type="InterPro" id="IPR046096">
    <property type="entry name" value="DUF6114"/>
</dbReference>
<evidence type="ECO:0000256" key="2">
    <source>
        <dbReference type="SAM" id="Phobius"/>
    </source>
</evidence>
<organism evidence="3 4">
    <name type="scientific">Actinacidiphila reveromycinica</name>
    <dbReference type="NCBI Taxonomy" id="659352"/>
    <lineage>
        <taxon>Bacteria</taxon>
        <taxon>Bacillati</taxon>
        <taxon>Actinomycetota</taxon>
        <taxon>Actinomycetes</taxon>
        <taxon>Kitasatosporales</taxon>
        <taxon>Streptomycetaceae</taxon>
        <taxon>Actinacidiphila</taxon>
    </lineage>
</organism>
<dbReference type="EMBL" id="AP018365">
    <property type="protein sequence ID" value="BBB00257.1"/>
    <property type="molecule type" value="Genomic_DNA"/>
</dbReference>
<evidence type="ECO:0008006" key="5">
    <source>
        <dbReference type="Google" id="ProtNLM"/>
    </source>
</evidence>
<dbReference type="Proteomes" id="UP000595703">
    <property type="component" value="Chromosome"/>
</dbReference>
<dbReference type="KEGG" id="arev:RVR_7241"/>
<dbReference type="AlphaFoldDB" id="A0A7U3UWW6"/>
<protein>
    <recommendedName>
        <fullName evidence="5">Integral membrane protein</fullName>
    </recommendedName>
</protein>
<feature type="compositionally biased region" description="Low complexity" evidence="1">
    <location>
        <begin position="146"/>
        <end position="161"/>
    </location>
</feature>
<feature type="region of interest" description="Disordered" evidence="1">
    <location>
        <begin position="133"/>
        <end position="204"/>
    </location>
</feature>
<evidence type="ECO:0000256" key="1">
    <source>
        <dbReference type="SAM" id="MobiDB-lite"/>
    </source>
</evidence>
<reference evidence="3 4" key="1">
    <citation type="journal article" date="2010" name="J. Bacteriol.">
        <title>Biochemical characterization of a novel indole prenyltransferase from Streptomyces sp. SN-593.</title>
        <authorList>
            <person name="Takahashi S."/>
            <person name="Takagi H."/>
            <person name="Toyoda A."/>
            <person name="Uramoto M."/>
            <person name="Nogawa T."/>
            <person name="Ueki M."/>
            <person name="Sakaki Y."/>
            <person name="Osada H."/>
        </authorList>
    </citation>
    <scope>NUCLEOTIDE SEQUENCE [LARGE SCALE GENOMIC DNA]</scope>
    <source>
        <strain evidence="3 4">SN-593</strain>
    </source>
</reference>
<feature type="compositionally biased region" description="Basic and acidic residues" evidence="1">
    <location>
        <begin position="189"/>
        <end position="204"/>
    </location>
</feature>
<dbReference type="RefSeq" id="WP_202236300.1">
    <property type="nucleotide sequence ID" value="NZ_AP018365.1"/>
</dbReference>
<reference evidence="3 4" key="2">
    <citation type="journal article" date="2011" name="J. Antibiot.">
        <title>Furaquinocins I and J: novel polyketide isoprenoid hybrid compounds from Streptomyces reveromyceticus SN-593.</title>
        <authorList>
            <person name="Panthee S."/>
            <person name="Takahashi S."/>
            <person name="Takagi H."/>
            <person name="Nogawa T."/>
            <person name="Oowada E."/>
            <person name="Uramoto M."/>
            <person name="Osada H."/>
        </authorList>
    </citation>
    <scope>NUCLEOTIDE SEQUENCE [LARGE SCALE GENOMIC DNA]</scope>
    <source>
        <strain evidence="3 4">SN-593</strain>
    </source>
</reference>
<evidence type="ECO:0000313" key="4">
    <source>
        <dbReference type="Proteomes" id="UP000595703"/>
    </source>
</evidence>
<keyword evidence="2" id="KW-0472">Membrane</keyword>
<sequence>MSAESTGLSARFRYGRLAFRHWRWQRPFWAGLLTLVAGLPIAYFPYADLTLGQLTVRMSTTTGSASLIIGVLLFVLGLTMWFQSAVRIFAGVASILLALVSLPVSNVGGFLMGFVLALLGGALAVSWAPGVPATDEPGEKAELPDGDPGPAGEDEGAPGAARPDDPFVPAQATGDEPQRAEEPVLAGGRGDEETTKENGRHRAG</sequence>
<proteinExistence type="predicted"/>
<keyword evidence="4" id="KW-1185">Reference proteome</keyword>